<dbReference type="OrthoDB" id="9801395at2"/>
<feature type="short sequence motif" description="Gly-cisPro motif, important for rejection of L-amino acids" evidence="2">
    <location>
        <begin position="137"/>
        <end position="138"/>
    </location>
</feature>
<protein>
    <recommendedName>
        <fullName evidence="2">D-aminoacyl-tRNA deacylase</fullName>
        <shortName evidence="2">DTD</shortName>
        <ecNumber evidence="2">3.1.1.96</ecNumber>
    </recommendedName>
    <alternativeName>
        <fullName evidence="2">Gly-tRNA(Ala) deacylase</fullName>
        <ecNumber evidence="2">3.1.1.-</ecNumber>
    </alternativeName>
</protein>
<dbReference type="GO" id="GO:0043908">
    <property type="term" value="F:Ser(Gly)-tRNA(Ala) hydrolase activity"/>
    <property type="evidence" value="ECO:0007669"/>
    <property type="project" value="UniProtKB-UniRule"/>
</dbReference>
<comment type="subunit">
    <text evidence="2">Homodimer.</text>
</comment>
<dbReference type="GO" id="GO:0005737">
    <property type="term" value="C:cytoplasm"/>
    <property type="evidence" value="ECO:0007669"/>
    <property type="project" value="UniProtKB-SubCell"/>
</dbReference>
<dbReference type="STRING" id="1393034.HMPREF3192_00493"/>
<dbReference type="EC" id="3.1.1.-" evidence="2"/>
<evidence type="ECO:0000256" key="2">
    <source>
        <dbReference type="HAMAP-Rule" id="MF_00518"/>
    </source>
</evidence>
<name>A0A133XW04_9ACTN</name>
<dbReference type="InterPro" id="IPR023509">
    <property type="entry name" value="DTD-like_sf"/>
</dbReference>
<proteinExistence type="inferred from homology"/>
<dbReference type="SUPFAM" id="SSF69500">
    <property type="entry name" value="DTD-like"/>
    <property type="match status" value="1"/>
</dbReference>
<dbReference type="EC" id="3.1.1.96" evidence="2"/>
<comment type="catalytic activity">
    <reaction evidence="2">
        <text>glycyl-tRNA(Ala) + H2O = tRNA(Ala) + glycine + H(+)</text>
        <dbReference type="Rhea" id="RHEA:53744"/>
        <dbReference type="Rhea" id="RHEA-COMP:9657"/>
        <dbReference type="Rhea" id="RHEA-COMP:13640"/>
        <dbReference type="ChEBI" id="CHEBI:15377"/>
        <dbReference type="ChEBI" id="CHEBI:15378"/>
        <dbReference type="ChEBI" id="CHEBI:57305"/>
        <dbReference type="ChEBI" id="CHEBI:78442"/>
        <dbReference type="ChEBI" id="CHEBI:78522"/>
    </reaction>
</comment>
<dbReference type="GO" id="GO:0000049">
    <property type="term" value="F:tRNA binding"/>
    <property type="evidence" value="ECO:0007669"/>
    <property type="project" value="UniProtKB-UniRule"/>
</dbReference>
<dbReference type="PANTHER" id="PTHR10472">
    <property type="entry name" value="D-TYROSYL-TRNA TYR DEACYLASE"/>
    <property type="match status" value="1"/>
</dbReference>
<dbReference type="RefSeq" id="WP_066304938.1">
    <property type="nucleotide sequence ID" value="NZ_KQ959487.1"/>
</dbReference>
<dbReference type="GO" id="GO:0051500">
    <property type="term" value="F:D-tyrosyl-tRNA(Tyr) deacylase activity"/>
    <property type="evidence" value="ECO:0007669"/>
    <property type="project" value="TreeGrafter"/>
</dbReference>
<dbReference type="Pfam" id="PF02580">
    <property type="entry name" value="Tyr_Deacylase"/>
    <property type="match status" value="1"/>
</dbReference>
<dbReference type="AlphaFoldDB" id="A0A133XW04"/>
<dbReference type="FunFam" id="3.50.80.10:FF:000001">
    <property type="entry name" value="D-aminoacyl-tRNA deacylase"/>
    <property type="match status" value="1"/>
</dbReference>
<dbReference type="Proteomes" id="UP000070675">
    <property type="component" value="Unassembled WGS sequence"/>
</dbReference>
<evidence type="ECO:0000313" key="3">
    <source>
        <dbReference type="EMBL" id="KXB35128.1"/>
    </source>
</evidence>
<dbReference type="HAMAP" id="MF_00518">
    <property type="entry name" value="Deacylase_Dtd"/>
    <property type="match status" value="1"/>
</dbReference>
<dbReference type="NCBIfam" id="TIGR00256">
    <property type="entry name" value="D-aminoacyl-tRNA deacylase"/>
    <property type="match status" value="1"/>
</dbReference>
<comment type="caution">
    <text evidence="3">The sequence shown here is derived from an EMBL/GenBank/DDBJ whole genome shotgun (WGS) entry which is preliminary data.</text>
</comment>
<dbReference type="GO" id="GO:0019478">
    <property type="term" value="P:D-amino acid catabolic process"/>
    <property type="evidence" value="ECO:0007669"/>
    <property type="project" value="UniProtKB-UniRule"/>
</dbReference>
<dbReference type="PATRIC" id="fig|1393034.3.peg.474"/>
<reference evidence="4" key="1">
    <citation type="submission" date="2016-01" db="EMBL/GenBank/DDBJ databases">
        <authorList>
            <person name="Mitreva M."/>
            <person name="Pepin K.H."/>
            <person name="Mihindukulasuriya K.A."/>
            <person name="Fulton R."/>
            <person name="Fronick C."/>
            <person name="O'Laughlin M."/>
            <person name="Miner T."/>
            <person name="Herter B."/>
            <person name="Rosa B.A."/>
            <person name="Cordes M."/>
            <person name="Tomlinson C."/>
            <person name="Wollam A."/>
            <person name="Palsikar V.B."/>
            <person name="Mardis E.R."/>
            <person name="Wilson R.K."/>
        </authorList>
    </citation>
    <scope>NUCLEOTIDE SEQUENCE [LARGE SCALE GENOMIC DNA]</scope>
    <source>
        <strain evidence="4">DNF00019</strain>
    </source>
</reference>
<comment type="similarity">
    <text evidence="1 2">Belongs to the DTD family.</text>
</comment>
<evidence type="ECO:0000313" key="4">
    <source>
        <dbReference type="Proteomes" id="UP000070675"/>
    </source>
</evidence>
<keyword evidence="2" id="KW-0378">Hydrolase</keyword>
<dbReference type="GO" id="GO:0106026">
    <property type="term" value="F:Gly-tRNA(Ala) deacylase activity"/>
    <property type="evidence" value="ECO:0007669"/>
    <property type="project" value="UniProtKB-UniRule"/>
</dbReference>
<sequence length="150" mass="16590">MRACIQRVTHARVSIDSEVVGSCQKGLMILLGVAEDDTAKTAQQLWSKIYNLRIFNDEKGKMNLSLADIEGDALIVSQFTLYADARRGRRPSFIQAASPQTGSALYEKFCEFARGDIPTLDQGVFGADMQIELVNDGPVTIWLDTKELGF</sequence>
<comment type="catalytic activity">
    <reaction evidence="2">
        <text>a D-aminoacyl-tRNA + H2O = a tRNA + a D-alpha-amino acid + H(+)</text>
        <dbReference type="Rhea" id="RHEA:13953"/>
        <dbReference type="Rhea" id="RHEA-COMP:10123"/>
        <dbReference type="Rhea" id="RHEA-COMP:10124"/>
        <dbReference type="ChEBI" id="CHEBI:15377"/>
        <dbReference type="ChEBI" id="CHEBI:15378"/>
        <dbReference type="ChEBI" id="CHEBI:59871"/>
        <dbReference type="ChEBI" id="CHEBI:78442"/>
        <dbReference type="ChEBI" id="CHEBI:79333"/>
        <dbReference type="EC" id="3.1.1.96"/>
    </reaction>
</comment>
<dbReference type="InterPro" id="IPR003732">
    <property type="entry name" value="Daa-tRNA_deacyls_DTD"/>
</dbReference>
<keyword evidence="2" id="KW-0820">tRNA-binding</keyword>
<organism evidence="3 4">
    <name type="scientific">Atopobium deltae</name>
    <dbReference type="NCBI Taxonomy" id="1393034"/>
    <lineage>
        <taxon>Bacteria</taxon>
        <taxon>Bacillati</taxon>
        <taxon>Actinomycetota</taxon>
        <taxon>Coriobacteriia</taxon>
        <taxon>Coriobacteriales</taxon>
        <taxon>Atopobiaceae</taxon>
        <taxon>Atopobium</taxon>
    </lineage>
</organism>
<keyword evidence="2" id="KW-0963">Cytoplasm</keyword>
<evidence type="ECO:0000256" key="1">
    <source>
        <dbReference type="ARBA" id="ARBA00009673"/>
    </source>
</evidence>
<keyword evidence="2" id="KW-0694">RNA-binding</keyword>
<comment type="subcellular location">
    <subcellularLocation>
        <location evidence="2">Cytoplasm</location>
    </subcellularLocation>
</comment>
<dbReference type="EMBL" id="LSCR01000006">
    <property type="protein sequence ID" value="KXB35128.1"/>
    <property type="molecule type" value="Genomic_DNA"/>
</dbReference>
<accession>A0A133XW04</accession>
<dbReference type="CDD" id="cd00563">
    <property type="entry name" value="Dtyr_deacylase"/>
    <property type="match status" value="1"/>
</dbReference>
<keyword evidence="4" id="KW-1185">Reference proteome</keyword>
<comment type="domain">
    <text evidence="2">A Gly-cisPro motif from one monomer fits into the active site of the other monomer to allow specific chiral rejection of L-amino acids.</text>
</comment>
<dbReference type="PANTHER" id="PTHR10472:SF5">
    <property type="entry name" value="D-AMINOACYL-TRNA DEACYLASE 1"/>
    <property type="match status" value="1"/>
</dbReference>
<gene>
    <name evidence="2" type="primary">dtd</name>
    <name evidence="3" type="ORF">HMPREF3192_00493</name>
</gene>
<comment type="function">
    <text evidence="2">An aminoacyl-tRNA editing enzyme that deacylates mischarged D-aminoacyl-tRNAs. Also deacylates mischarged glycyl-tRNA(Ala), protecting cells against glycine mischarging by AlaRS. Acts via tRNA-based rather than protein-based catalysis; rejects L-amino acids rather than detecting D-amino acids in the active site. By recycling D-aminoacyl-tRNA to D-amino acids and free tRNA molecules, this enzyme counteracts the toxicity associated with the formation of D-aminoacyl-tRNA entities in vivo and helps enforce protein L-homochirality.</text>
</comment>
<dbReference type="Gene3D" id="3.50.80.10">
    <property type="entry name" value="D-tyrosyl-tRNA(Tyr) deacylase"/>
    <property type="match status" value="1"/>
</dbReference>